<dbReference type="EMBL" id="JANSHE010007135">
    <property type="protein sequence ID" value="KAJ2965172.1"/>
    <property type="molecule type" value="Genomic_DNA"/>
</dbReference>
<reference evidence="1" key="1">
    <citation type="submission" date="2022-08" db="EMBL/GenBank/DDBJ databases">
        <title>Genome Sequence of Pycnoporus sanguineus.</title>
        <authorList>
            <person name="Buettner E."/>
        </authorList>
    </citation>
    <scope>NUCLEOTIDE SEQUENCE</scope>
    <source>
        <strain evidence="1">CG-C14</strain>
    </source>
</reference>
<accession>A0ACC1MDS0</accession>
<gene>
    <name evidence="1" type="ORF">NUW54_g14208</name>
</gene>
<dbReference type="Proteomes" id="UP001144978">
    <property type="component" value="Unassembled WGS sequence"/>
</dbReference>
<name>A0ACC1MDS0_9APHY</name>
<keyword evidence="2" id="KW-1185">Reference proteome</keyword>
<proteinExistence type="predicted"/>
<evidence type="ECO:0000313" key="1">
    <source>
        <dbReference type="EMBL" id="KAJ2965172.1"/>
    </source>
</evidence>
<comment type="caution">
    <text evidence="1">The sequence shown here is derived from an EMBL/GenBank/DDBJ whole genome shotgun (WGS) entry which is preliminary data.</text>
</comment>
<sequence>MIIFLAAVVLSLILALALSFYHTLFVLTLLILLVALLTVICRQRLLDPLLPLLPDLLRILNRVLHTHNVIDLLTHHPLRVLDELRERGVLDDGLFQCRICDILRCEGTIVARNVPSPCLCPANIGLINPDTHQAPERMSQTLLSWTASHQLLHDEAAQRAVKSAVVYHPSTAHATPEHGSYISPEDAFAFPASSTSPPLPLSSPASAVSPMPFNFSAEAGPSSSSSKHSSPITRMSSSDADIMNHLYEGLDNYLFGKPAEGWVVVPRPEPCYERVGVAGMWSRHALTICAVADLSLHVSIQLQFKLVHGFFPSMRLSHAHF</sequence>
<organism evidence="1 2">
    <name type="scientific">Trametes sanguinea</name>
    <dbReference type="NCBI Taxonomy" id="158606"/>
    <lineage>
        <taxon>Eukaryota</taxon>
        <taxon>Fungi</taxon>
        <taxon>Dikarya</taxon>
        <taxon>Basidiomycota</taxon>
        <taxon>Agaricomycotina</taxon>
        <taxon>Agaricomycetes</taxon>
        <taxon>Polyporales</taxon>
        <taxon>Polyporaceae</taxon>
        <taxon>Trametes</taxon>
    </lineage>
</organism>
<protein>
    <submittedName>
        <fullName evidence="1">Uncharacterized protein</fullName>
    </submittedName>
</protein>
<evidence type="ECO:0000313" key="2">
    <source>
        <dbReference type="Proteomes" id="UP001144978"/>
    </source>
</evidence>